<dbReference type="CDD" id="cd00118">
    <property type="entry name" value="LysM"/>
    <property type="match status" value="1"/>
</dbReference>
<feature type="domain" description="Chitin-binding type-1" evidence="5">
    <location>
        <begin position="487"/>
        <end position="533"/>
    </location>
</feature>
<gene>
    <name evidence="7" type="ORF">T440DRAFT_532554</name>
</gene>
<feature type="disulfide bond" evidence="3">
    <location>
        <begin position="508"/>
        <end position="522"/>
    </location>
</feature>
<comment type="caution">
    <text evidence="3">Lacks conserved residue(s) required for the propagation of feature annotation.</text>
</comment>
<keyword evidence="2" id="KW-0843">Virulence</keyword>
<feature type="chain" id="PRO_5025403078" evidence="4">
    <location>
        <begin position="20"/>
        <end position="533"/>
    </location>
</feature>
<dbReference type="EMBL" id="MU006308">
    <property type="protein sequence ID" value="KAF2850136.1"/>
    <property type="molecule type" value="Genomic_DNA"/>
</dbReference>
<dbReference type="SUPFAM" id="SSF57016">
    <property type="entry name" value="Plant lectins/antimicrobial peptides"/>
    <property type="match status" value="3"/>
</dbReference>
<feature type="domain" description="Chitin-binding type-1" evidence="5">
    <location>
        <begin position="433"/>
        <end position="479"/>
    </location>
</feature>
<evidence type="ECO:0000256" key="3">
    <source>
        <dbReference type="PROSITE-ProRule" id="PRU00261"/>
    </source>
</evidence>
<protein>
    <submittedName>
        <fullName evidence="7">Carbohydrate-binding module family 18 protein</fullName>
    </submittedName>
</protein>
<dbReference type="InterPro" id="IPR018392">
    <property type="entry name" value="LysM"/>
</dbReference>
<evidence type="ECO:0000313" key="7">
    <source>
        <dbReference type="EMBL" id="KAF2850136.1"/>
    </source>
</evidence>
<dbReference type="PANTHER" id="PTHR34997:SF16">
    <property type="entry name" value="LYSM DOMAIN-CONTAINING PROTEIN"/>
    <property type="match status" value="1"/>
</dbReference>
<dbReference type="PROSITE" id="PS50941">
    <property type="entry name" value="CHIT_BIND_I_2"/>
    <property type="match status" value="3"/>
</dbReference>
<dbReference type="InterPro" id="IPR001002">
    <property type="entry name" value="Chitin-bd_1"/>
</dbReference>
<proteinExistence type="predicted"/>
<feature type="domain" description="Chitin-binding type-1" evidence="5">
    <location>
        <begin position="380"/>
        <end position="426"/>
    </location>
</feature>
<dbReference type="CDD" id="cd00035">
    <property type="entry name" value="ChtBD1"/>
    <property type="match status" value="1"/>
</dbReference>
<sequence length="533" mass="56458">MPSLSLLIILIISICSANGAFNLLTGFDAMVQFNFGISAKCLTALNSTIGCDEATAKMASMGMDENYWYPENITAFCTARCRSTMSTWLQLVETDCASDTVTQAGIVVQAKSIALQYTNAFDLACLRSSASEWCFLESQKWVGSEFVRYDPAMCAVDSAPAICDDPDFDVDAVDPALQSITGLYSKSMYCNECFLKVWRQRLLSPFLTSGNWTQLRVDHGPSASVTCTGRVIDTYQETCQSLEKQLSNATHTVTHEQFLGWNPYLQGSCDAVALDQRVCMGPPGGYWVSNSTIVAPPSGSQIYQTTATPALPTQTGSIENCGRYHSVVDGDTCNLVCLLYGITFSALRKFNTYINDGCTNIWLKSSVCVGEVTAQPVSTDGSCGPQNKDATCTGSGFGSCCSVQGYCGDSVDHCSPGACYSGACSGSSTSTLDGSCGPNFGGLTCDNPRFGPCCSIYGYCGEGASFCGTGNCYSGACNADIGGPSITGECGPLFQGNKTCAGTQFGPCCSQHGYCGKEDDYCKGTNCYSGACT</sequence>
<dbReference type="InterPro" id="IPR052210">
    <property type="entry name" value="LysM1-like"/>
</dbReference>
<evidence type="ECO:0000313" key="8">
    <source>
        <dbReference type="Proteomes" id="UP000799423"/>
    </source>
</evidence>
<feature type="disulfide bond" evidence="3">
    <location>
        <begin position="453"/>
        <end position="467"/>
    </location>
</feature>
<dbReference type="Proteomes" id="UP000799423">
    <property type="component" value="Unassembled WGS sequence"/>
</dbReference>
<dbReference type="AlphaFoldDB" id="A0A6A7B3N3"/>
<dbReference type="OrthoDB" id="5985073at2759"/>
<dbReference type="GO" id="GO:0008061">
    <property type="term" value="F:chitin binding"/>
    <property type="evidence" value="ECO:0007669"/>
    <property type="project" value="UniProtKB-UniRule"/>
</dbReference>
<evidence type="ECO:0000256" key="2">
    <source>
        <dbReference type="ARBA" id="ARBA00023026"/>
    </source>
</evidence>
<keyword evidence="3" id="KW-1015">Disulfide bond</keyword>
<keyword evidence="1 3" id="KW-0147">Chitin-binding</keyword>
<feature type="domain" description="LysM" evidence="6">
    <location>
        <begin position="323"/>
        <end position="369"/>
    </location>
</feature>
<reference evidence="7" key="1">
    <citation type="submission" date="2020-01" db="EMBL/GenBank/DDBJ databases">
        <authorList>
            <consortium name="DOE Joint Genome Institute"/>
            <person name="Haridas S."/>
            <person name="Albert R."/>
            <person name="Binder M."/>
            <person name="Bloem J."/>
            <person name="Labutti K."/>
            <person name="Salamov A."/>
            <person name="Andreopoulos B."/>
            <person name="Baker S.E."/>
            <person name="Barry K."/>
            <person name="Bills G."/>
            <person name="Bluhm B.H."/>
            <person name="Cannon C."/>
            <person name="Castanera R."/>
            <person name="Culley D.E."/>
            <person name="Daum C."/>
            <person name="Ezra D."/>
            <person name="Gonzalez J.B."/>
            <person name="Henrissat B."/>
            <person name="Kuo A."/>
            <person name="Liang C."/>
            <person name="Lipzen A."/>
            <person name="Lutzoni F."/>
            <person name="Magnuson J."/>
            <person name="Mondo S."/>
            <person name="Nolan M."/>
            <person name="Ohm R."/>
            <person name="Pangilinan J."/>
            <person name="Park H.-J."/>
            <person name="Ramirez L."/>
            <person name="Alfaro M."/>
            <person name="Sun H."/>
            <person name="Tritt A."/>
            <person name="Yoshinaga Y."/>
            <person name="Zwiers L.-H."/>
            <person name="Turgeon B.G."/>
            <person name="Goodwin S.B."/>
            <person name="Spatafora J.W."/>
            <person name="Crous P.W."/>
            <person name="Grigoriev I.V."/>
        </authorList>
    </citation>
    <scope>NUCLEOTIDE SEQUENCE</scope>
    <source>
        <strain evidence="7">IPT5</strain>
    </source>
</reference>
<evidence type="ECO:0000259" key="5">
    <source>
        <dbReference type="PROSITE" id="PS50941"/>
    </source>
</evidence>
<dbReference type="SUPFAM" id="SSF54106">
    <property type="entry name" value="LysM domain"/>
    <property type="match status" value="1"/>
</dbReference>
<evidence type="ECO:0000256" key="1">
    <source>
        <dbReference type="ARBA" id="ARBA00022669"/>
    </source>
</evidence>
<keyword evidence="8" id="KW-1185">Reference proteome</keyword>
<accession>A0A6A7B3N3</accession>
<evidence type="ECO:0000256" key="4">
    <source>
        <dbReference type="SAM" id="SignalP"/>
    </source>
</evidence>
<evidence type="ECO:0000259" key="6">
    <source>
        <dbReference type="PROSITE" id="PS51782"/>
    </source>
</evidence>
<keyword evidence="4" id="KW-0732">Signal</keyword>
<name>A0A6A7B3N3_9PLEO</name>
<dbReference type="SMART" id="SM00270">
    <property type="entry name" value="ChtBD1"/>
    <property type="match status" value="3"/>
</dbReference>
<feature type="disulfide bond" evidence="3">
    <location>
        <begin position="400"/>
        <end position="414"/>
    </location>
</feature>
<dbReference type="InterPro" id="IPR036861">
    <property type="entry name" value="Endochitinase-like_sf"/>
</dbReference>
<dbReference type="InterPro" id="IPR036779">
    <property type="entry name" value="LysM_dom_sf"/>
</dbReference>
<feature type="signal peptide" evidence="4">
    <location>
        <begin position="1"/>
        <end position="19"/>
    </location>
</feature>
<organism evidence="7 8">
    <name type="scientific">Plenodomus tracheiphilus IPT5</name>
    <dbReference type="NCBI Taxonomy" id="1408161"/>
    <lineage>
        <taxon>Eukaryota</taxon>
        <taxon>Fungi</taxon>
        <taxon>Dikarya</taxon>
        <taxon>Ascomycota</taxon>
        <taxon>Pezizomycotina</taxon>
        <taxon>Dothideomycetes</taxon>
        <taxon>Pleosporomycetidae</taxon>
        <taxon>Pleosporales</taxon>
        <taxon>Pleosporineae</taxon>
        <taxon>Leptosphaeriaceae</taxon>
        <taxon>Plenodomus</taxon>
    </lineage>
</organism>
<dbReference type="PROSITE" id="PS51782">
    <property type="entry name" value="LYSM"/>
    <property type="match status" value="1"/>
</dbReference>
<dbReference type="PANTHER" id="PTHR34997">
    <property type="entry name" value="AM15"/>
    <property type="match status" value="1"/>
</dbReference>
<dbReference type="Gene3D" id="3.10.350.10">
    <property type="entry name" value="LysM domain"/>
    <property type="match status" value="1"/>
</dbReference>
<dbReference type="Gene3D" id="3.30.60.10">
    <property type="entry name" value="Endochitinase-like"/>
    <property type="match status" value="3"/>
</dbReference>